<dbReference type="Proteomes" id="UP001152484">
    <property type="component" value="Unassembled WGS sequence"/>
</dbReference>
<feature type="signal peptide" evidence="1">
    <location>
        <begin position="1"/>
        <end position="22"/>
    </location>
</feature>
<dbReference type="AlphaFoldDB" id="A0A9P0YQP8"/>
<gene>
    <name evidence="2" type="ORF">CEURO_LOCUS4204</name>
</gene>
<organism evidence="2 3">
    <name type="scientific">Cuscuta europaea</name>
    <name type="common">European dodder</name>
    <dbReference type="NCBI Taxonomy" id="41803"/>
    <lineage>
        <taxon>Eukaryota</taxon>
        <taxon>Viridiplantae</taxon>
        <taxon>Streptophyta</taxon>
        <taxon>Embryophyta</taxon>
        <taxon>Tracheophyta</taxon>
        <taxon>Spermatophyta</taxon>
        <taxon>Magnoliopsida</taxon>
        <taxon>eudicotyledons</taxon>
        <taxon>Gunneridae</taxon>
        <taxon>Pentapetalae</taxon>
        <taxon>asterids</taxon>
        <taxon>lamiids</taxon>
        <taxon>Solanales</taxon>
        <taxon>Convolvulaceae</taxon>
        <taxon>Cuscuteae</taxon>
        <taxon>Cuscuta</taxon>
        <taxon>Cuscuta subgen. Cuscuta</taxon>
    </lineage>
</organism>
<accession>A0A9P0YQP8</accession>
<evidence type="ECO:0000313" key="3">
    <source>
        <dbReference type="Proteomes" id="UP001152484"/>
    </source>
</evidence>
<keyword evidence="1" id="KW-0732">Signal</keyword>
<evidence type="ECO:0000313" key="2">
    <source>
        <dbReference type="EMBL" id="CAH9072147.1"/>
    </source>
</evidence>
<name>A0A9P0YQP8_CUSEU</name>
<dbReference type="PANTHER" id="PTHR33401:SF13">
    <property type="entry name" value="EXPRESSED PROTEIN"/>
    <property type="match status" value="1"/>
</dbReference>
<keyword evidence="3" id="KW-1185">Reference proteome</keyword>
<dbReference type="OrthoDB" id="1921202at2759"/>
<sequence length="135" mass="15174">MMKERCLMGILFCRPLMCLCKSSPPQSQLKLDNTPSLPSSTAVSAAGEFTAKVSEEVKNLQGVNLQSAINGGSRSCIRKDRIPKQVEMKRKKKKSVRWVDYSMGQELAEIKEFESSETGDSDNEDEDRQCFCFIL</sequence>
<reference evidence="2" key="1">
    <citation type="submission" date="2022-07" db="EMBL/GenBank/DDBJ databases">
        <authorList>
            <person name="Macas J."/>
            <person name="Novak P."/>
            <person name="Neumann P."/>
        </authorList>
    </citation>
    <scope>NUCLEOTIDE SEQUENCE</scope>
</reference>
<proteinExistence type="predicted"/>
<protein>
    <submittedName>
        <fullName evidence="2">Uncharacterized protein</fullName>
    </submittedName>
</protein>
<evidence type="ECO:0000256" key="1">
    <source>
        <dbReference type="SAM" id="SignalP"/>
    </source>
</evidence>
<dbReference type="EMBL" id="CAMAPE010000008">
    <property type="protein sequence ID" value="CAH9072147.1"/>
    <property type="molecule type" value="Genomic_DNA"/>
</dbReference>
<comment type="caution">
    <text evidence="2">The sequence shown here is derived from an EMBL/GenBank/DDBJ whole genome shotgun (WGS) entry which is preliminary data.</text>
</comment>
<dbReference type="PANTHER" id="PTHR33401">
    <property type="entry name" value="LIGHT-HARVESTING COMPLEX-LIKE PROTEIN OHP2, CHLOROPLASTIC"/>
    <property type="match status" value="1"/>
</dbReference>
<feature type="chain" id="PRO_5040179562" evidence="1">
    <location>
        <begin position="23"/>
        <end position="135"/>
    </location>
</feature>